<feature type="transmembrane region" description="Helical" evidence="1">
    <location>
        <begin position="193"/>
        <end position="216"/>
    </location>
</feature>
<evidence type="ECO:0000313" key="4">
    <source>
        <dbReference type="EMBL" id="BDG71738.1"/>
    </source>
</evidence>
<dbReference type="PANTHER" id="PTHR39084">
    <property type="entry name" value="MEMBRANE PROTEIN-RELATED"/>
    <property type="match status" value="1"/>
</dbReference>
<sequence length="412" mass="41312">MPWYNLAVALGIGLLIGLERERSKGDGPTRRPAGIRTFALASLLGAVAIHLGGTVLLAVALAGVIALTALSYVRSHDTDHELTTEIGLLIAPLLGALAMAEPLLAAGLAAAVAVVFAAKAPLHGFVKGALTDPEVKDGLVFSIATLVIWPLVPDRQLGPFDAINPHNVWLLVVLMLAIGAAGHAATRLLGARFGLPVAGLAAGFVSSTATIGSMAARVAEDPASTGPAVAGAAFSTCATFLQMAVLLFTTNQATLLAMAPMLVAGTVVAAAYALVFALRPSASRDTQEAEPGRAFSPGAALGLAAMMALMLVVSAEMKDWFGEAGVIVGAAVAGIVDTHSAGISVASLVGTGGLSAEAAIAPILAAMTTNAAAKITMAISLGARGFAVRIVPGVALSMLAAWAVAAVMLNWG</sequence>
<gene>
    <name evidence="4" type="ORF">Rmf_16670</name>
</gene>
<feature type="transmembrane region" description="Helical" evidence="1">
    <location>
        <begin position="320"/>
        <end position="336"/>
    </location>
</feature>
<evidence type="ECO:0000313" key="5">
    <source>
        <dbReference type="Proteomes" id="UP000831327"/>
    </source>
</evidence>
<feature type="domain" description="DUF4010" evidence="3">
    <location>
        <begin position="173"/>
        <end position="382"/>
    </location>
</feature>
<feature type="transmembrane region" description="Helical" evidence="1">
    <location>
        <begin position="228"/>
        <end position="248"/>
    </location>
</feature>
<proteinExistence type="predicted"/>
<evidence type="ECO:0000259" key="3">
    <source>
        <dbReference type="Pfam" id="PF13194"/>
    </source>
</evidence>
<evidence type="ECO:0000259" key="2">
    <source>
        <dbReference type="Pfam" id="PF02308"/>
    </source>
</evidence>
<dbReference type="PANTHER" id="PTHR39084:SF1">
    <property type="entry name" value="DUF4010 DOMAIN-CONTAINING PROTEIN"/>
    <property type="match status" value="1"/>
</dbReference>
<dbReference type="InterPro" id="IPR049177">
    <property type="entry name" value="MgtC_SapB_SrpB_YhiD_N"/>
</dbReference>
<keyword evidence="5" id="KW-1185">Reference proteome</keyword>
<feature type="transmembrane region" description="Helical" evidence="1">
    <location>
        <begin position="386"/>
        <end position="409"/>
    </location>
</feature>
<feature type="transmembrane region" description="Helical" evidence="1">
    <location>
        <begin position="82"/>
        <end position="100"/>
    </location>
</feature>
<dbReference type="EMBL" id="AP025637">
    <property type="protein sequence ID" value="BDG71738.1"/>
    <property type="molecule type" value="Genomic_DNA"/>
</dbReference>
<feature type="transmembrane region" description="Helical" evidence="1">
    <location>
        <begin position="168"/>
        <end position="186"/>
    </location>
</feature>
<dbReference type="Pfam" id="PF02308">
    <property type="entry name" value="MgtC"/>
    <property type="match status" value="1"/>
</dbReference>
<keyword evidence="1" id="KW-0472">Membrane</keyword>
<dbReference type="Pfam" id="PF13194">
    <property type="entry name" value="DUF4010"/>
    <property type="match status" value="1"/>
</dbReference>
<accession>A0ABN6P187</accession>
<feature type="transmembrane region" description="Helical" evidence="1">
    <location>
        <begin position="255"/>
        <end position="275"/>
    </location>
</feature>
<evidence type="ECO:0000256" key="1">
    <source>
        <dbReference type="SAM" id="Phobius"/>
    </source>
</evidence>
<protein>
    <recommendedName>
        <fullName evidence="6">DUF4010 domain-containing protein</fullName>
    </recommendedName>
</protein>
<feature type="transmembrane region" description="Helical" evidence="1">
    <location>
        <begin position="44"/>
        <end position="70"/>
    </location>
</feature>
<feature type="domain" description="MgtC/SapB/SrpB/YhiD N-terminal" evidence="2">
    <location>
        <begin position="6"/>
        <end position="123"/>
    </location>
</feature>
<keyword evidence="1" id="KW-1133">Transmembrane helix</keyword>
<organism evidence="4 5">
    <name type="scientific">Roseomonas fluvialis</name>
    <dbReference type="NCBI Taxonomy" id="1750527"/>
    <lineage>
        <taxon>Bacteria</taxon>
        <taxon>Pseudomonadati</taxon>
        <taxon>Pseudomonadota</taxon>
        <taxon>Alphaproteobacteria</taxon>
        <taxon>Acetobacterales</taxon>
        <taxon>Roseomonadaceae</taxon>
        <taxon>Roseomonas</taxon>
    </lineage>
</organism>
<name>A0ABN6P187_9PROT</name>
<feature type="transmembrane region" description="Helical" evidence="1">
    <location>
        <begin position="295"/>
        <end position="313"/>
    </location>
</feature>
<dbReference type="InterPro" id="IPR025105">
    <property type="entry name" value="DUF4010"/>
</dbReference>
<dbReference type="Proteomes" id="UP000831327">
    <property type="component" value="Chromosome"/>
</dbReference>
<evidence type="ECO:0008006" key="6">
    <source>
        <dbReference type="Google" id="ProtNLM"/>
    </source>
</evidence>
<dbReference type="RefSeq" id="WP_244458973.1">
    <property type="nucleotide sequence ID" value="NZ_AP025637.1"/>
</dbReference>
<reference evidence="4 5" key="1">
    <citation type="journal article" date="2016" name="Microbes Environ.">
        <title>Phylogenetically diverse aerobic anoxygenic phototrophic bacteria isolated from epilithic biofilms in Tama river, Japan.</title>
        <authorList>
            <person name="Hirose S."/>
            <person name="Matsuura K."/>
            <person name="Haruta S."/>
        </authorList>
    </citation>
    <scope>NUCLEOTIDE SEQUENCE [LARGE SCALE GENOMIC DNA]</scope>
    <source>
        <strain evidence="4 5">S08</strain>
    </source>
</reference>
<keyword evidence="1" id="KW-0812">Transmembrane</keyword>